<accession>W7DMG3</accession>
<organism evidence="3 4">
    <name type="scientific">Listeria fleischmannii FSL S10-1203</name>
    <dbReference type="NCBI Taxonomy" id="1265822"/>
    <lineage>
        <taxon>Bacteria</taxon>
        <taxon>Bacillati</taxon>
        <taxon>Bacillota</taxon>
        <taxon>Bacilli</taxon>
        <taxon>Bacillales</taxon>
        <taxon>Listeriaceae</taxon>
        <taxon>Listeria</taxon>
    </lineage>
</organism>
<dbReference type="EMBL" id="AODM01000038">
    <property type="protein sequence ID" value="EUJ53506.1"/>
    <property type="molecule type" value="Genomic_DNA"/>
</dbReference>
<feature type="domain" description="LXG" evidence="2">
    <location>
        <begin position="1"/>
        <end position="226"/>
    </location>
</feature>
<dbReference type="AlphaFoldDB" id="W7DMG3"/>
<name>W7DMG3_9LIST</name>
<dbReference type="RefSeq" id="WP_052006804.1">
    <property type="nucleotide sequence ID" value="NZ_AODM01000038.1"/>
</dbReference>
<evidence type="ECO:0000256" key="1">
    <source>
        <dbReference type="ARBA" id="ARBA00034117"/>
    </source>
</evidence>
<proteinExistence type="inferred from homology"/>
<dbReference type="Proteomes" id="UP000019241">
    <property type="component" value="Unassembled WGS sequence"/>
</dbReference>
<comment type="caution">
    <text evidence="3">The sequence shown here is derived from an EMBL/GenBank/DDBJ whole genome shotgun (WGS) entry which is preliminary data.</text>
</comment>
<evidence type="ECO:0000313" key="4">
    <source>
        <dbReference type="Proteomes" id="UP000019241"/>
    </source>
</evidence>
<reference evidence="3 4" key="1">
    <citation type="submission" date="2012-12" db="EMBL/GenBank/DDBJ databases">
        <title>Novel taxa of Listeriaceae from agricultural environments in the United States.</title>
        <authorList>
            <person name="den Bakker H.C."/>
            <person name="Allred A."/>
            <person name="Warchocki S."/>
            <person name="Wright E.M."/>
            <person name="Burrell A."/>
            <person name="Nightingale K.K."/>
            <person name="Kephart D."/>
            <person name="Wiedmann M."/>
        </authorList>
    </citation>
    <scope>NUCLEOTIDE SEQUENCE [LARGE SCALE GENOMIC DNA]</scope>
    <source>
        <strain evidence="3 4">FSL S10-1203</strain>
    </source>
</reference>
<dbReference type="PATRIC" id="fig|1265822.4.peg.2213"/>
<evidence type="ECO:0000313" key="3">
    <source>
        <dbReference type="EMBL" id="EUJ53506.1"/>
    </source>
</evidence>
<sequence>MSRIDIGEVRHFLTILKQANAEARVWLLQLKQTVERYVQDDSLSGKAVEASKSYFEASYPPLIETILQAFDTSEALLAQYIQAFHSQVDPSPNARIDAVLLGQAMEKVKSIRRKQEALQQSLSGATAGLYEGRAQSLRLDFIEAVEQEKILEKYLQFEQSHTHFFEPLIELVQAAKRAIDVLQKQVHFNEETGTYTVAKTFAPAMKSLQDSLQKARGIDPKLDEQLEDYEILAVVYKDNTGKDAVMWVLEKDGVRVQNTKLQRYIEQTGRYQDAEKYTIITLADLDKKNHQSVAKGYLLHERESVFRWHRESPASLCVCAGMEREVG</sequence>
<gene>
    <name evidence="3" type="ORF">MCOL2_10920</name>
</gene>
<comment type="similarity">
    <text evidence="1">In the N-terminal section; belongs to the LXG family.</text>
</comment>
<dbReference type="InterPro" id="IPR006829">
    <property type="entry name" value="LXG_dom"/>
</dbReference>
<dbReference type="Pfam" id="PF04740">
    <property type="entry name" value="LXG"/>
    <property type="match status" value="1"/>
</dbReference>
<evidence type="ECO:0000259" key="2">
    <source>
        <dbReference type="PROSITE" id="PS51756"/>
    </source>
</evidence>
<dbReference type="PROSITE" id="PS51756">
    <property type="entry name" value="LXG"/>
    <property type="match status" value="1"/>
</dbReference>
<protein>
    <recommendedName>
        <fullName evidence="2">LXG domain-containing protein</fullName>
    </recommendedName>
</protein>